<dbReference type="PANTHER" id="PTHR11482">
    <property type="entry name" value="ARGININE/DIAMINOPIMELATE/ORNITHINE DECARBOXYLASE"/>
    <property type="match status" value="1"/>
</dbReference>
<keyword evidence="5" id="KW-0456">Lyase</keyword>
<accession>A0A087TKG1</accession>
<reference evidence="13 14" key="1">
    <citation type="submission" date="2013-11" db="EMBL/GenBank/DDBJ databases">
        <title>Genome sequencing of Stegodyphus mimosarum.</title>
        <authorList>
            <person name="Bechsgaard J."/>
        </authorList>
    </citation>
    <scope>NUCLEOTIDE SEQUENCE [LARGE SCALE GENOMIC DNA]</scope>
</reference>
<dbReference type="GO" id="GO:0033387">
    <property type="term" value="P:putrescine biosynthetic process from arginine, via ornithine"/>
    <property type="evidence" value="ECO:0007669"/>
    <property type="project" value="TreeGrafter"/>
</dbReference>
<keyword evidence="14" id="KW-1185">Reference proteome</keyword>
<dbReference type="GO" id="GO:0004586">
    <property type="term" value="F:ornithine decarboxylase activity"/>
    <property type="evidence" value="ECO:0007669"/>
    <property type="project" value="UniProtKB-EC"/>
</dbReference>
<dbReference type="GO" id="GO:0005737">
    <property type="term" value="C:cytoplasm"/>
    <property type="evidence" value="ECO:0007669"/>
    <property type="project" value="TreeGrafter"/>
</dbReference>
<comment type="subunit">
    <text evidence="9">Homodimer. Only the dimer is catalytically active, as the active sites are constructed of residues from both monomers.</text>
</comment>
<evidence type="ECO:0000256" key="1">
    <source>
        <dbReference type="ARBA" id="ARBA00001933"/>
    </source>
</evidence>
<dbReference type="EMBL" id="KK115630">
    <property type="protein sequence ID" value="KFM65600.1"/>
    <property type="molecule type" value="Genomic_DNA"/>
</dbReference>
<dbReference type="CDD" id="cd00622">
    <property type="entry name" value="PLPDE_III_ODC"/>
    <property type="match status" value="1"/>
</dbReference>
<evidence type="ECO:0000256" key="9">
    <source>
        <dbReference type="ARBA" id="ARBA00046672"/>
    </source>
</evidence>
<comment type="catalytic activity">
    <reaction evidence="10">
        <text>L-ornithine + H(+) = putrescine + CO2</text>
        <dbReference type="Rhea" id="RHEA:22964"/>
        <dbReference type="ChEBI" id="CHEBI:15378"/>
        <dbReference type="ChEBI" id="CHEBI:16526"/>
        <dbReference type="ChEBI" id="CHEBI:46911"/>
        <dbReference type="ChEBI" id="CHEBI:326268"/>
        <dbReference type="EC" id="4.1.1.17"/>
    </reaction>
</comment>
<evidence type="ECO:0000256" key="6">
    <source>
        <dbReference type="ARBA" id="ARBA00034115"/>
    </source>
</evidence>
<evidence type="ECO:0000256" key="2">
    <source>
        <dbReference type="ARBA" id="ARBA00008872"/>
    </source>
</evidence>
<dbReference type="FunFam" id="3.20.20.10:FF:000005">
    <property type="entry name" value="Ornithine decarboxylase"/>
    <property type="match status" value="1"/>
</dbReference>
<feature type="domain" description="Orn/DAP/Arg decarboxylase 2 N-terminal" evidence="12">
    <location>
        <begin position="40"/>
        <end position="276"/>
    </location>
</feature>
<dbReference type="Pfam" id="PF02784">
    <property type="entry name" value="Orn_Arg_deC_N"/>
    <property type="match status" value="1"/>
</dbReference>
<feature type="active site" description="Proton donor" evidence="11">
    <location>
        <position position="346"/>
    </location>
</feature>
<dbReference type="InterPro" id="IPR022657">
    <property type="entry name" value="De-COase2_CS"/>
</dbReference>
<comment type="cofactor">
    <cofactor evidence="1 11">
        <name>pyridoxal 5'-phosphate</name>
        <dbReference type="ChEBI" id="CHEBI:597326"/>
    </cofactor>
</comment>
<evidence type="ECO:0000256" key="10">
    <source>
        <dbReference type="ARBA" id="ARBA00049127"/>
    </source>
</evidence>
<dbReference type="InterPro" id="IPR002433">
    <property type="entry name" value="Orn_de-COase"/>
</dbReference>
<feature type="modified residue" description="N6-(pyridoxal phosphate)lysine" evidence="11">
    <location>
        <position position="64"/>
    </location>
</feature>
<comment type="pathway">
    <text evidence="6">Amine and polyamine biosynthesis; putrescine biosynthesis via L-ornithine pathway; putrescine from L-ornithine: step 1/1.</text>
</comment>
<dbReference type="OrthoDB" id="5034579at2759"/>
<comment type="function">
    <text evidence="8">Catalyzes the first and rate-limiting step of polyamine biosynthesis that converts ornithine into putrescine, which is the precursor for the polyamines, spermidine and spermine. Polyamines are essential for cell proliferation and are implicated in cellular processes, ranging from DNA replication to apoptosis.</text>
</comment>
<evidence type="ECO:0000256" key="11">
    <source>
        <dbReference type="PIRSR" id="PIRSR600183-50"/>
    </source>
</evidence>
<evidence type="ECO:0000256" key="8">
    <source>
        <dbReference type="ARBA" id="ARBA00037173"/>
    </source>
</evidence>
<sequence>MKSPLGTPSVEIVTDKNAFDVVTEIVNHTDQEEPFFVTDLADIVYKYKLWKLKMPRIEPFYAVKCNEAPAVLHLLAALGTGFDCASKAEIESVLSIGVESSRIIYANPCKTSAYIKYAASVDVDLMTFDNEMELPKVKVRHPNAKLVIRIRVDDSSAICQLGQKFGCNIEEVLHLLGVAKQLDLNVVGVSFHVGSGCQDSSAYRTAIASCRHVFDIAADIGYNMELLDIGGGFPGTKGPFISFDEISVVVNQALDEHFPPECGVRIIAEPGRYFVASAFTLCTNIIAKREVISEDTNEPTCMYYVNDGVYGSFNCLIFDHAEVQPIPLIDSENRPIMKSSLWGPTCDSMDRILETCHLPLMNVGEWFMFENMGAYTICAASTFNGFQKPVMKCILPVHVLTYLQQLPTWSNLLEAFGDQVLDFSNANISTDCESITNGNDICLLPHPESVSA</sequence>
<dbReference type="Proteomes" id="UP000054359">
    <property type="component" value="Unassembled WGS sequence"/>
</dbReference>
<dbReference type="InterPro" id="IPR009006">
    <property type="entry name" value="Ala_racemase/Decarboxylase_C"/>
</dbReference>
<dbReference type="PANTHER" id="PTHR11482:SF6">
    <property type="entry name" value="ORNITHINE DECARBOXYLASE 1-RELATED"/>
    <property type="match status" value="1"/>
</dbReference>
<dbReference type="InterPro" id="IPR000183">
    <property type="entry name" value="Orn/DAP/Arg_de-COase"/>
</dbReference>
<dbReference type="OMA" id="AYCRSMA"/>
<evidence type="ECO:0000256" key="3">
    <source>
        <dbReference type="ARBA" id="ARBA00022898"/>
    </source>
</evidence>
<evidence type="ECO:0000256" key="4">
    <source>
        <dbReference type="ARBA" id="ARBA00023115"/>
    </source>
</evidence>
<dbReference type="EC" id="4.1.1.17" evidence="7"/>
<dbReference type="Gene3D" id="3.20.20.10">
    <property type="entry name" value="Alanine racemase"/>
    <property type="match status" value="1"/>
</dbReference>
<dbReference type="PRINTS" id="PR01179">
    <property type="entry name" value="ODADCRBXLASE"/>
</dbReference>
<evidence type="ECO:0000259" key="12">
    <source>
        <dbReference type="Pfam" id="PF02784"/>
    </source>
</evidence>
<feature type="non-terminal residue" evidence="13">
    <location>
        <position position="452"/>
    </location>
</feature>
<evidence type="ECO:0000256" key="7">
    <source>
        <dbReference type="ARBA" id="ARBA00034138"/>
    </source>
</evidence>
<dbReference type="InterPro" id="IPR022653">
    <property type="entry name" value="De-COase2_pyr-phos_BS"/>
</dbReference>
<dbReference type="InterPro" id="IPR022644">
    <property type="entry name" value="De-COase2_N"/>
</dbReference>
<keyword evidence="4" id="KW-0620">Polyamine biosynthesis</keyword>
<organism evidence="13 14">
    <name type="scientific">Stegodyphus mimosarum</name>
    <name type="common">African social velvet spider</name>
    <dbReference type="NCBI Taxonomy" id="407821"/>
    <lineage>
        <taxon>Eukaryota</taxon>
        <taxon>Metazoa</taxon>
        <taxon>Ecdysozoa</taxon>
        <taxon>Arthropoda</taxon>
        <taxon>Chelicerata</taxon>
        <taxon>Arachnida</taxon>
        <taxon>Araneae</taxon>
        <taxon>Araneomorphae</taxon>
        <taxon>Entelegynae</taxon>
        <taxon>Eresoidea</taxon>
        <taxon>Eresidae</taxon>
        <taxon>Stegodyphus</taxon>
    </lineage>
</organism>
<dbReference type="AlphaFoldDB" id="A0A087TKG1"/>
<evidence type="ECO:0000313" key="14">
    <source>
        <dbReference type="Proteomes" id="UP000054359"/>
    </source>
</evidence>
<comment type="similarity">
    <text evidence="2">Belongs to the Orn/Lys/Arg decarboxylase class-II family.</text>
</comment>
<evidence type="ECO:0000256" key="5">
    <source>
        <dbReference type="ARBA" id="ARBA00023239"/>
    </source>
</evidence>
<dbReference type="SUPFAM" id="SSF50621">
    <property type="entry name" value="Alanine racemase C-terminal domain-like"/>
    <property type="match status" value="1"/>
</dbReference>
<dbReference type="PROSITE" id="PS00879">
    <property type="entry name" value="ODR_DC_2_2"/>
    <property type="match status" value="1"/>
</dbReference>
<name>A0A087TKG1_STEMI</name>
<dbReference type="SUPFAM" id="SSF51419">
    <property type="entry name" value="PLP-binding barrel"/>
    <property type="match status" value="1"/>
</dbReference>
<dbReference type="STRING" id="407821.A0A087TKG1"/>
<gene>
    <name evidence="13" type="ORF">X975_26528</name>
</gene>
<dbReference type="Gene3D" id="2.40.37.10">
    <property type="entry name" value="Lyase, Ornithine Decarboxylase, Chain A, domain 1"/>
    <property type="match status" value="1"/>
</dbReference>
<dbReference type="PRINTS" id="PR01182">
    <property type="entry name" value="ORNDCRBXLASE"/>
</dbReference>
<evidence type="ECO:0000313" key="13">
    <source>
        <dbReference type="EMBL" id="KFM65600.1"/>
    </source>
</evidence>
<keyword evidence="3 11" id="KW-0663">Pyridoxal phosphate</keyword>
<dbReference type="FunFam" id="2.40.37.10:FF:000005">
    <property type="entry name" value="Ornithine decarboxylase"/>
    <property type="match status" value="1"/>
</dbReference>
<dbReference type="PROSITE" id="PS00878">
    <property type="entry name" value="ODR_DC_2_1"/>
    <property type="match status" value="1"/>
</dbReference>
<protein>
    <recommendedName>
        <fullName evidence="7">ornithine decarboxylase</fullName>
        <ecNumber evidence="7">4.1.1.17</ecNumber>
    </recommendedName>
</protein>
<proteinExistence type="inferred from homology"/>
<dbReference type="InterPro" id="IPR029066">
    <property type="entry name" value="PLP-binding_barrel"/>
</dbReference>